<name>A0A2G5T1N6_9PELO</name>
<evidence type="ECO:0000256" key="1">
    <source>
        <dbReference type="SAM" id="MobiDB-lite"/>
    </source>
</evidence>
<protein>
    <submittedName>
        <fullName evidence="2">Uncharacterized protein</fullName>
    </submittedName>
</protein>
<gene>
    <name evidence="2" type="primary">Cnig_chr_X.g26196</name>
    <name evidence="2" type="ORF">B9Z55_026196</name>
</gene>
<reference evidence="3" key="1">
    <citation type="submission" date="2017-10" db="EMBL/GenBank/DDBJ databases">
        <title>Rapid genome shrinkage in a self-fertile nematode reveals novel sperm competition proteins.</title>
        <authorList>
            <person name="Yin D."/>
            <person name="Schwarz E.M."/>
            <person name="Thomas C.G."/>
            <person name="Felde R.L."/>
            <person name="Korf I.F."/>
            <person name="Cutter A.D."/>
            <person name="Schartner C.M."/>
            <person name="Ralston E.J."/>
            <person name="Meyer B.J."/>
            <person name="Haag E.S."/>
        </authorList>
    </citation>
    <scope>NUCLEOTIDE SEQUENCE [LARGE SCALE GENOMIC DNA]</scope>
    <source>
        <strain evidence="3">JU1422</strain>
    </source>
</reference>
<dbReference type="Proteomes" id="UP000230233">
    <property type="component" value="Chromosome X"/>
</dbReference>
<feature type="compositionally biased region" description="Low complexity" evidence="1">
    <location>
        <begin position="132"/>
        <end position="145"/>
    </location>
</feature>
<organism evidence="2 3">
    <name type="scientific">Caenorhabditis nigoni</name>
    <dbReference type="NCBI Taxonomy" id="1611254"/>
    <lineage>
        <taxon>Eukaryota</taxon>
        <taxon>Metazoa</taxon>
        <taxon>Ecdysozoa</taxon>
        <taxon>Nematoda</taxon>
        <taxon>Chromadorea</taxon>
        <taxon>Rhabditida</taxon>
        <taxon>Rhabditina</taxon>
        <taxon>Rhabditomorpha</taxon>
        <taxon>Rhabditoidea</taxon>
        <taxon>Rhabditidae</taxon>
        <taxon>Peloderinae</taxon>
        <taxon>Caenorhabditis</taxon>
    </lineage>
</organism>
<accession>A0A2G5T1N6</accession>
<feature type="region of interest" description="Disordered" evidence="1">
    <location>
        <begin position="132"/>
        <end position="173"/>
    </location>
</feature>
<dbReference type="AlphaFoldDB" id="A0A2G5T1N6"/>
<comment type="caution">
    <text evidence="2">The sequence shown here is derived from an EMBL/GenBank/DDBJ whole genome shotgun (WGS) entry which is preliminary data.</text>
</comment>
<feature type="compositionally biased region" description="Polar residues" evidence="1">
    <location>
        <begin position="156"/>
        <end position="173"/>
    </location>
</feature>
<proteinExistence type="predicted"/>
<evidence type="ECO:0000313" key="3">
    <source>
        <dbReference type="Proteomes" id="UP000230233"/>
    </source>
</evidence>
<sequence>MRKLTTNGKEDHLALSLMAIQDVNEFTDDKKIKGNGNIRLMDSRRKKDYLKKRNIRSHFGVSFFTDLRNTRRSDFIWVILQSLIFLMDGNRSCSRSIDISTARDNQWSRSPSMEPTFRNYVSTPDRLSVNSLDSESLRLDSSPPRNYFNDPPTPHYSLSSNQITSSGGTSPTQSIVEDMQDRATSPLLQASQNVKSSDNSMSCEGTTSSVSGFVPFLVNNMIIQTLDDLKRAIQHHEEMAKMLTQYALNMGYVNNSQ</sequence>
<keyword evidence="3" id="KW-1185">Reference proteome</keyword>
<evidence type="ECO:0000313" key="2">
    <source>
        <dbReference type="EMBL" id="PIC21315.1"/>
    </source>
</evidence>
<dbReference type="EMBL" id="PDUG01000006">
    <property type="protein sequence ID" value="PIC21315.1"/>
    <property type="molecule type" value="Genomic_DNA"/>
</dbReference>